<evidence type="ECO:0000256" key="5">
    <source>
        <dbReference type="ARBA" id="ARBA00048539"/>
    </source>
</evidence>
<dbReference type="RefSeq" id="WP_027825699.1">
    <property type="nucleotide sequence ID" value="NZ_AZFB01000009.1"/>
</dbReference>
<keyword evidence="1 6" id="KW-0436">Ligase</keyword>
<evidence type="ECO:0000256" key="3">
    <source>
        <dbReference type="ARBA" id="ARBA00022741"/>
    </source>
</evidence>
<comment type="subcellular location">
    <subcellularLocation>
        <location evidence="6">Cytoplasm</location>
    </subcellularLocation>
</comment>
<evidence type="ECO:0000256" key="1">
    <source>
        <dbReference type="ARBA" id="ARBA00022598"/>
    </source>
</evidence>
<evidence type="ECO:0000256" key="6">
    <source>
        <dbReference type="HAMAP-Rule" id="MF_01161"/>
    </source>
</evidence>
<dbReference type="InterPro" id="IPR012795">
    <property type="entry name" value="tRNA_Ile_lys_synt_N"/>
</dbReference>
<dbReference type="EC" id="6.3.4.19" evidence="6"/>
<dbReference type="PANTHER" id="PTHR43033:SF1">
    <property type="entry name" value="TRNA(ILE)-LYSIDINE SYNTHASE-RELATED"/>
    <property type="match status" value="1"/>
</dbReference>
<dbReference type="PANTHER" id="PTHR43033">
    <property type="entry name" value="TRNA(ILE)-LYSIDINE SYNTHASE-RELATED"/>
    <property type="match status" value="1"/>
</dbReference>
<comment type="function">
    <text evidence="6">Ligates lysine onto the cytidine present at position 34 of the AUA codon-specific tRNA(Ile) that contains the anticodon CAU, in an ATP-dependent manner. Cytidine is converted to lysidine, thus changing the amino acid specificity of the tRNA from methionine to isoleucine.</text>
</comment>
<accession>A0A0R1S8L6</accession>
<dbReference type="Proteomes" id="UP000051931">
    <property type="component" value="Unassembled WGS sequence"/>
</dbReference>
<dbReference type="GO" id="GO:0006400">
    <property type="term" value="P:tRNA modification"/>
    <property type="evidence" value="ECO:0007669"/>
    <property type="project" value="UniProtKB-UniRule"/>
</dbReference>
<dbReference type="OrthoDB" id="9807403at2"/>
<feature type="binding site" evidence="6">
    <location>
        <begin position="25"/>
        <end position="30"/>
    </location>
    <ligand>
        <name>ATP</name>
        <dbReference type="ChEBI" id="CHEBI:30616"/>
    </ligand>
</feature>
<dbReference type="GO" id="GO:0005737">
    <property type="term" value="C:cytoplasm"/>
    <property type="evidence" value="ECO:0007669"/>
    <property type="project" value="UniProtKB-SubCell"/>
</dbReference>
<dbReference type="InterPro" id="IPR011063">
    <property type="entry name" value="TilS/TtcA_N"/>
</dbReference>
<dbReference type="STRING" id="1122152.GCA_000425905_00719"/>
<keyword evidence="9" id="KW-1185">Reference proteome</keyword>
<comment type="similarity">
    <text evidence="6">Belongs to the tRNA(Ile)-lysidine synthase family.</text>
</comment>
<dbReference type="eggNOG" id="COG0037">
    <property type="taxonomic scope" value="Bacteria"/>
</dbReference>
<dbReference type="AlphaFoldDB" id="A0A0R1S8L6"/>
<evidence type="ECO:0000256" key="2">
    <source>
        <dbReference type="ARBA" id="ARBA00022694"/>
    </source>
</evidence>
<evidence type="ECO:0000313" key="8">
    <source>
        <dbReference type="EMBL" id="KRL62568.1"/>
    </source>
</evidence>
<comment type="catalytic activity">
    <reaction evidence="5 6">
        <text>cytidine(34) in tRNA(Ile2) + L-lysine + ATP = lysidine(34) in tRNA(Ile2) + AMP + diphosphate + H(+)</text>
        <dbReference type="Rhea" id="RHEA:43744"/>
        <dbReference type="Rhea" id="RHEA-COMP:10625"/>
        <dbReference type="Rhea" id="RHEA-COMP:10670"/>
        <dbReference type="ChEBI" id="CHEBI:15378"/>
        <dbReference type="ChEBI" id="CHEBI:30616"/>
        <dbReference type="ChEBI" id="CHEBI:32551"/>
        <dbReference type="ChEBI" id="CHEBI:33019"/>
        <dbReference type="ChEBI" id="CHEBI:82748"/>
        <dbReference type="ChEBI" id="CHEBI:83665"/>
        <dbReference type="ChEBI" id="CHEBI:456215"/>
        <dbReference type="EC" id="6.3.4.19"/>
    </reaction>
</comment>
<protein>
    <recommendedName>
        <fullName evidence="6">tRNA(Ile)-lysidine synthase</fullName>
        <ecNumber evidence="6">6.3.4.19</ecNumber>
    </recommendedName>
    <alternativeName>
        <fullName evidence="6">tRNA(Ile)-2-lysyl-cytidine synthase</fullName>
    </alternativeName>
    <alternativeName>
        <fullName evidence="6">tRNA(Ile)-lysidine synthetase</fullName>
    </alternativeName>
</protein>
<keyword evidence="2 6" id="KW-0819">tRNA processing</keyword>
<evidence type="ECO:0000259" key="7">
    <source>
        <dbReference type="Pfam" id="PF01171"/>
    </source>
</evidence>
<feature type="domain" description="tRNA(Ile)-lysidine/2-thiocytidine synthase N-terminal" evidence="7">
    <location>
        <begin position="19"/>
        <end position="193"/>
    </location>
</feature>
<comment type="caution">
    <text evidence="8">The sequence shown here is derived from an EMBL/GenBank/DDBJ whole genome shotgun (WGS) entry which is preliminary data.</text>
</comment>
<dbReference type="Gene3D" id="3.40.50.620">
    <property type="entry name" value="HUPs"/>
    <property type="match status" value="1"/>
</dbReference>
<evidence type="ECO:0000256" key="4">
    <source>
        <dbReference type="ARBA" id="ARBA00022840"/>
    </source>
</evidence>
<dbReference type="PATRIC" id="fig|1122152.4.peg.1370"/>
<proteinExistence type="inferred from homology"/>
<name>A0A0R1S8L6_9LACO</name>
<dbReference type="InterPro" id="IPR014729">
    <property type="entry name" value="Rossmann-like_a/b/a_fold"/>
</dbReference>
<dbReference type="GO" id="GO:0005524">
    <property type="term" value="F:ATP binding"/>
    <property type="evidence" value="ECO:0007669"/>
    <property type="project" value="UniProtKB-UniRule"/>
</dbReference>
<dbReference type="CDD" id="cd01992">
    <property type="entry name" value="TilS_N"/>
    <property type="match status" value="1"/>
</dbReference>
<dbReference type="Pfam" id="PF01171">
    <property type="entry name" value="ATP_bind_3"/>
    <property type="match status" value="1"/>
</dbReference>
<dbReference type="HAMAP" id="MF_01161">
    <property type="entry name" value="tRNA_Ile_lys_synt"/>
    <property type="match status" value="1"/>
</dbReference>
<dbReference type="SUPFAM" id="SSF52402">
    <property type="entry name" value="Adenine nucleotide alpha hydrolases-like"/>
    <property type="match status" value="1"/>
</dbReference>
<keyword evidence="6" id="KW-0963">Cytoplasm</keyword>
<dbReference type="GO" id="GO:0032267">
    <property type="term" value="F:tRNA(Ile)-lysidine synthase activity"/>
    <property type="evidence" value="ECO:0007669"/>
    <property type="project" value="UniProtKB-EC"/>
</dbReference>
<keyword evidence="3 6" id="KW-0547">Nucleotide-binding</keyword>
<dbReference type="InterPro" id="IPR012094">
    <property type="entry name" value="tRNA_Ile_lys_synt"/>
</dbReference>
<comment type="domain">
    <text evidence="6">The N-terminal region contains the highly conserved SGGXDS motif, predicted to be a P-loop motif involved in ATP binding.</text>
</comment>
<sequence length="412" mass="48035">MNKLDQFLNLMQLDLTREKLVVAVSGGPDSMALVDMLKDQYQLVVAHFDHQLRPQSYLETSLLTEYCQKYNLELVTEKWQHGPLQSGIEAKARTARYEFLKRVCQQKQAKYLLTAHHSDDYLENILIKLLRSGDINEMASLKLKGKMGKITILRPLIFYQKSELLAYVKAGDLPYIDDETNFEDDTLRNRLRHYVVPKLKQENPDLSDQTRRFAMQAEVNNEFAEKICQLLPLEPFLGQWRIQKNKLADFSSVAIRRYFELQIYRHYHQRCHLNDELTAGAFSLIAYQNYYYLINQAEINFTAQKKVVLERPFSFSGRRYLLSLNREAGNLIAKFSAPKELTFGSIKAEKLLLKNGQHAKNKKFFAQAQIPALLRSQALTFFAQGVPVWVENSYCNQIKSKDFLTYYLFLLN</sequence>
<dbReference type="EMBL" id="AZFB01000009">
    <property type="protein sequence ID" value="KRL62568.1"/>
    <property type="molecule type" value="Genomic_DNA"/>
</dbReference>
<reference evidence="8 9" key="1">
    <citation type="journal article" date="2015" name="Genome Announc.">
        <title>Expanding the biotechnology potential of lactobacilli through comparative genomics of 213 strains and associated genera.</title>
        <authorList>
            <person name="Sun Z."/>
            <person name="Harris H.M."/>
            <person name="McCann A."/>
            <person name="Guo C."/>
            <person name="Argimon S."/>
            <person name="Zhang W."/>
            <person name="Yang X."/>
            <person name="Jeffery I.B."/>
            <person name="Cooney J.C."/>
            <person name="Kagawa T.F."/>
            <person name="Liu W."/>
            <person name="Song Y."/>
            <person name="Salvetti E."/>
            <person name="Wrobel A."/>
            <person name="Rasinkangas P."/>
            <person name="Parkhill J."/>
            <person name="Rea M.C."/>
            <person name="O'Sullivan O."/>
            <person name="Ritari J."/>
            <person name="Douillard F.P."/>
            <person name="Paul Ross R."/>
            <person name="Yang R."/>
            <person name="Briner A.E."/>
            <person name="Felis G.E."/>
            <person name="de Vos W.M."/>
            <person name="Barrangou R."/>
            <person name="Klaenhammer T.R."/>
            <person name="Caufield P.W."/>
            <person name="Cui Y."/>
            <person name="Zhang H."/>
            <person name="O'Toole P.W."/>
        </authorList>
    </citation>
    <scope>NUCLEOTIDE SEQUENCE [LARGE SCALE GENOMIC DNA]</scope>
    <source>
        <strain evidence="8 9">DSM 15354</strain>
    </source>
</reference>
<organism evidence="8 9">
    <name type="scientific">Lactobacillus psittaci DSM 15354</name>
    <dbReference type="NCBI Taxonomy" id="1122152"/>
    <lineage>
        <taxon>Bacteria</taxon>
        <taxon>Bacillati</taxon>
        <taxon>Bacillota</taxon>
        <taxon>Bacilli</taxon>
        <taxon>Lactobacillales</taxon>
        <taxon>Lactobacillaceae</taxon>
        <taxon>Lactobacillus</taxon>
    </lineage>
</organism>
<dbReference type="NCBIfam" id="TIGR02432">
    <property type="entry name" value="lysidine_TilS_N"/>
    <property type="match status" value="1"/>
</dbReference>
<gene>
    <name evidence="6" type="primary">tilS</name>
    <name evidence="8" type="ORF">FC23_GL001335</name>
</gene>
<evidence type="ECO:0000313" key="9">
    <source>
        <dbReference type="Proteomes" id="UP000051931"/>
    </source>
</evidence>
<keyword evidence="4 6" id="KW-0067">ATP-binding</keyword>